<dbReference type="Proteomes" id="UP000026913">
    <property type="component" value="Chromosome"/>
</dbReference>
<sequence>MLHRTNEVPDRQKIITFSPSGCSSFFVGRFDSRINLWLLSHRYIDAAKGEGDRQGESMRAISGRRGH</sequence>
<protein>
    <submittedName>
        <fullName evidence="1">Uncharacterized protein</fullName>
    </submittedName>
</protein>
<dbReference type="EMBL" id="CP005960">
    <property type="protein sequence ID" value="AHZ70602.1"/>
    <property type="molecule type" value="Genomic_DNA"/>
</dbReference>
<accession>A0A024ECR8</accession>
<reference evidence="1 2" key="1">
    <citation type="journal article" date="2012" name="J. Bacteriol.">
        <title>Genome sequence of cold-adapted Pseudomonas mandelii strain JR-1.</title>
        <authorList>
            <person name="Jang S.H."/>
            <person name="Kim J."/>
            <person name="Kim J."/>
            <person name="Hong S."/>
            <person name="Lee C."/>
        </authorList>
    </citation>
    <scope>NUCLEOTIDE SEQUENCE [LARGE SCALE GENOMIC DNA]</scope>
    <source>
        <strain evidence="1 2">JR-1</strain>
    </source>
</reference>
<proteinExistence type="predicted"/>
<evidence type="ECO:0000313" key="2">
    <source>
        <dbReference type="Proteomes" id="UP000026913"/>
    </source>
</evidence>
<organism evidence="1 2">
    <name type="scientific">Pseudomonas mandelii JR-1</name>
    <dbReference type="NCBI Taxonomy" id="1147786"/>
    <lineage>
        <taxon>Bacteria</taxon>
        <taxon>Pseudomonadati</taxon>
        <taxon>Pseudomonadota</taxon>
        <taxon>Gammaproteobacteria</taxon>
        <taxon>Pseudomonadales</taxon>
        <taxon>Pseudomonadaceae</taxon>
        <taxon>Pseudomonas</taxon>
    </lineage>
</organism>
<dbReference type="KEGG" id="pman:OU5_3523"/>
<dbReference type="HOGENOM" id="CLU_2809172_0_0_6"/>
<evidence type="ECO:0000313" key="1">
    <source>
        <dbReference type="EMBL" id="AHZ70602.1"/>
    </source>
</evidence>
<gene>
    <name evidence="1" type="ORF">OU5_3523</name>
</gene>
<name>A0A024ECR8_9PSED</name>
<dbReference type="AlphaFoldDB" id="A0A024ECR8"/>